<dbReference type="STRING" id="4540.A0A3L6SEI8"/>
<protein>
    <recommendedName>
        <fullName evidence="7">Poly A polymerase head domain-containing protein</fullName>
    </recommendedName>
</protein>
<dbReference type="InterPro" id="IPR043519">
    <property type="entry name" value="NT_sf"/>
</dbReference>
<dbReference type="InterPro" id="IPR052191">
    <property type="entry name" value="tRNA_ntf/polyA_polymerase_I"/>
</dbReference>
<dbReference type="Gene3D" id="3.30.460.10">
    <property type="entry name" value="Beta Polymerase, domain 2"/>
    <property type="match status" value="1"/>
</dbReference>
<keyword evidence="3" id="KW-0804">Transcription</keyword>
<organism evidence="8 9">
    <name type="scientific">Panicum miliaceum</name>
    <name type="common">Proso millet</name>
    <name type="synonym">Broomcorn millet</name>
    <dbReference type="NCBI Taxonomy" id="4540"/>
    <lineage>
        <taxon>Eukaryota</taxon>
        <taxon>Viridiplantae</taxon>
        <taxon>Streptophyta</taxon>
        <taxon>Embryophyta</taxon>
        <taxon>Tracheophyta</taxon>
        <taxon>Spermatophyta</taxon>
        <taxon>Magnoliopsida</taxon>
        <taxon>Liliopsida</taxon>
        <taxon>Poales</taxon>
        <taxon>Poaceae</taxon>
        <taxon>PACMAD clade</taxon>
        <taxon>Panicoideae</taxon>
        <taxon>Panicodae</taxon>
        <taxon>Paniceae</taxon>
        <taxon>Panicinae</taxon>
        <taxon>Panicum</taxon>
        <taxon>Panicum sect. Panicum</taxon>
    </lineage>
</organism>
<dbReference type="Proteomes" id="UP000275267">
    <property type="component" value="Unassembled WGS sequence"/>
</dbReference>
<dbReference type="CDD" id="cd05398">
    <property type="entry name" value="NT_ClassII-CCAase"/>
    <property type="match status" value="1"/>
</dbReference>
<evidence type="ECO:0000256" key="2">
    <source>
        <dbReference type="ARBA" id="ARBA00007692"/>
    </source>
</evidence>
<reference evidence="9" key="1">
    <citation type="journal article" date="2019" name="Nat. Commun.">
        <title>The genome of broomcorn millet.</title>
        <authorList>
            <person name="Zou C."/>
            <person name="Miki D."/>
            <person name="Li D."/>
            <person name="Tang Q."/>
            <person name="Xiao L."/>
            <person name="Rajput S."/>
            <person name="Deng P."/>
            <person name="Jia W."/>
            <person name="Huang R."/>
            <person name="Zhang M."/>
            <person name="Sun Y."/>
            <person name="Hu J."/>
            <person name="Fu X."/>
            <person name="Schnable P.S."/>
            <person name="Li F."/>
            <person name="Zhang H."/>
            <person name="Feng B."/>
            <person name="Zhu X."/>
            <person name="Liu R."/>
            <person name="Schnable J.C."/>
            <person name="Zhu J.-K."/>
            <person name="Zhang H."/>
        </authorList>
    </citation>
    <scope>NUCLEOTIDE SEQUENCE [LARGE SCALE GENOMIC DNA]</scope>
</reference>
<comment type="similarity">
    <text evidence="1 6">Belongs to the tRNA nucleotidyltransferase/poly(A) polymerase family.</text>
</comment>
<dbReference type="SUPFAM" id="SSF81301">
    <property type="entry name" value="Nucleotidyltransferase"/>
    <property type="match status" value="1"/>
</dbReference>
<evidence type="ECO:0000313" key="9">
    <source>
        <dbReference type="Proteomes" id="UP000275267"/>
    </source>
</evidence>
<evidence type="ECO:0000256" key="5">
    <source>
        <dbReference type="ARBA" id="ARBA00022946"/>
    </source>
</evidence>
<comment type="caution">
    <text evidence="8">The sequence shown here is derived from an EMBL/GenBank/DDBJ whole genome shotgun (WGS) entry which is preliminary data.</text>
</comment>
<evidence type="ECO:0000256" key="4">
    <source>
        <dbReference type="ARBA" id="ARBA00022679"/>
    </source>
</evidence>
<evidence type="ECO:0000313" key="8">
    <source>
        <dbReference type="EMBL" id="RLN18653.1"/>
    </source>
</evidence>
<keyword evidence="3" id="KW-0805">Transcription regulation</keyword>
<dbReference type="Pfam" id="PF01743">
    <property type="entry name" value="PolyA_pol"/>
    <property type="match status" value="1"/>
</dbReference>
<evidence type="ECO:0000256" key="3">
    <source>
        <dbReference type="ARBA" id="ARBA00022472"/>
    </source>
</evidence>
<dbReference type="InterPro" id="IPR003690">
    <property type="entry name" value="MTERF"/>
</dbReference>
<name>A0A3L6SEI8_PANMI</name>
<proteinExistence type="inferred from homology"/>
<sequence length="745" mass="83335">MALRGLARRALHRWLPVHLPPQPLVSFSSGIRGHIFLRFSTSSDQPHFMVDYLVSTCGLPPDKAAKAAPRFAHLSSPARPDAALAFLRSRGLTRAQARAVVSWNPAVLLSDVDATIAPKFRAVRSLGLTRAEAARLFALYPPALSMGVNTNLLPRLLLWLDLLGSARLLMKWLAKTWLLRNSVDAILQNLGALRGHGVPEARLAATVRLKPSLILQSPAKLRALAARVDACGVPRGSRMYAWALLTLHNVSDAAFRAKRAAVMRGTGCTEQEFLTMFRRAPCFLFMSAELLRRKVEFLVDTIGCGADHVVRDPVLLTLSLSKRMVPRCRAIEALKARGVDIGKERLVNIVRASEARFVERYILRYSDQAPELLEMYPPGHHKGSSRGDCSTIAGSCSSQGFVDPSTWRHFDSRAFGINLDAIPKDALFVLKKLRREGFEAYLVGGCVRDLLLKRVPKDFDVITTASLQQIKKNIFRRCMIVGRRFPICLLKMNDSVIEVSSFRTVGKRAIKSKEVDYLEELNGYDDGDILRCKNSMRRDFTINGLFFNPMNYKIYDYVNGVRDMRKNKARLTMEMNYIMSYGAAEPSVRLLRKYGLLDILLPFQAAYLSDQMKGRSSDKDLMLMKLLANLDRLFSADRPCHCSLWMALLVFHTALVISPQDTLVIRAFAALLYFGSWESAIEFLKEEEAGAQVPFVPETLGPSQTKLDDLMEQTSHLASLVNSSVLTLTCSDALEQSLVRFSEPP</sequence>
<dbReference type="GO" id="GO:0006353">
    <property type="term" value="P:DNA-templated transcription termination"/>
    <property type="evidence" value="ECO:0007669"/>
    <property type="project" value="UniProtKB-KW"/>
</dbReference>
<dbReference type="PANTHER" id="PTHR43051:SF1">
    <property type="entry name" value="POLYNUCLEOTIDE ADENYLYLTRANSFERASE FAMILY PROTEIN"/>
    <property type="match status" value="1"/>
</dbReference>
<dbReference type="OrthoDB" id="445712at2759"/>
<comment type="similarity">
    <text evidence="2">Belongs to the mTERF family.</text>
</comment>
<dbReference type="GO" id="GO:0000166">
    <property type="term" value="F:nucleotide binding"/>
    <property type="evidence" value="ECO:0007669"/>
    <property type="project" value="UniProtKB-KW"/>
</dbReference>
<accession>A0A3L6SEI8</accession>
<keyword evidence="4 6" id="KW-0808">Transferase</keyword>
<dbReference type="InterPro" id="IPR002646">
    <property type="entry name" value="PolA_pol_head_dom"/>
</dbReference>
<evidence type="ECO:0000256" key="6">
    <source>
        <dbReference type="RuleBase" id="RU003953"/>
    </source>
</evidence>
<dbReference type="EMBL" id="PQIB02000005">
    <property type="protein sequence ID" value="RLN18653.1"/>
    <property type="molecule type" value="Genomic_DNA"/>
</dbReference>
<keyword evidence="6" id="KW-0694">RNA-binding</keyword>
<keyword evidence="9" id="KW-1185">Reference proteome</keyword>
<dbReference type="SMART" id="SM00733">
    <property type="entry name" value="Mterf"/>
    <property type="match status" value="4"/>
</dbReference>
<evidence type="ECO:0000256" key="1">
    <source>
        <dbReference type="ARBA" id="ARBA00007265"/>
    </source>
</evidence>
<dbReference type="PANTHER" id="PTHR43051">
    <property type="entry name" value="POLYNUCLEOTIDE ADENYLYLTRANSFERASE FAMILY PROTEIN"/>
    <property type="match status" value="1"/>
</dbReference>
<gene>
    <name evidence="8" type="ORF">C2845_PM02G38530</name>
</gene>
<evidence type="ECO:0000259" key="7">
    <source>
        <dbReference type="Pfam" id="PF01743"/>
    </source>
</evidence>
<dbReference type="GO" id="GO:0016779">
    <property type="term" value="F:nucleotidyltransferase activity"/>
    <property type="evidence" value="ECO:0007669"/>
    <property type="project" value="InterPro"/>
</dbReference>
<dbReference type="Gene3D" id="1.10.3090.10">
    <property type="entry name" value="cca-adding enzyme, domain 2"/>
    <property type="match status" value="1"/>
</dbReference>
<dbReference type="AlphaFoldDB" id="A0A3L6SEI8"/>
<dbReference type="SUPFAM" id="SSF81891">
    <property type="entry name" value="Poly A polymerase C-terminal region-like"/>
    <property type="match status" value="1"/>
</dbReference>
<dbReference type="InterPro" id="IPR038538">
    <property type="entry name" value="MTERF_sf"/>
</dbReference>
<dbReference type="GO" id="GO:0001680">
    <property type="term" value="P:tRNA 3'-terminal CCA addition"/>
    <property type="evidence" value="ECO:0007669"/>
    <property type="project" value="UniProtKB-ARBA"/>
</dbReference>
<dbReference type="GO" id="GO:0003723">
    <property type="term" value="F:RNA binding"/>
    <property type="evidence" value="ECO:0007669"/>
    <property type="project" value="UniProtKB-KW"/>
</dbReference>
<keyword evidence="5" id="KW-0809">Transit peptide</keyword>
<dbReference type="Pfam" id="PF02536">
    <property type="entry name" value="mTERF"/>
    <property type="match status" value="2"/>
</dbReference>
<dbReference type="Gene3D" id="1.25.70.10">
    <property type="entry name" value="Transcription termination factor 3, mitochondrial"/>
    <property type="match status" value="1"/>
</dbReference>
<feature type="domain" description="Poly A polymerase head" evidence="7">
    <location>
        <begin position="440"/>
        <end position="568"/>
    </location>
</feature>
<keyword evidence="3" id="KW-0806">Transcription termination</keyword>